<feature type="region of interest" description="Disordered" evidence="1">
    <location>
        <begin position="1"/>
        <end position="161"/>
    </location>
</feature>
<dbReference type="EMBL" id="VSRR010000087">
    <property type="protein sequence ID" value="MPC09816.1"/>
    <property type="molecule type" value="Genomic_DNA"/>
</dbReference>
<dbReference type="OrthoDB" id="6360485at2759"/>
<evidence type="ECO:0000313" key="3">
    <source>
        <dbReference type="Proteomes" id="UP000324222"/>
    </source>
</evidence>
<feature type="compositionally biased region" description="Low complexity" evidence="1">
    <location>
        <begin position="117"/>
        <end position="126"/>
    </location>
</feature>
<gene>
    <name evidence="2" type="ORF">E2C01_002434</name>
</gene>
<sequence>MTGKKQDNGEDKIYQVAEGEQTEREEDNEDKIMVNRSPEVPRKRLIIGQDSFDLDRDGQLMNEEEEEGGTGAGPSPQPAMELKEEDSGEGASEVGDVVSESGVSRRGLLQHKDSVWSMASSATSVDSSEEDLRDQRRRLQLSLSRQHEGPPTPAESLDSPFLVVTSVDPPHTRSLPVLCPH</sequence>
<accession>A0A5B7CN84</accession>
<proteinExistence type="predicted"/>
<dbReference type="Proteomes" id="UP000324222">
    <property type="component" value="Unassembled WGS sequence"/>
</dbReference>
<evidence type="ECO:0000313" key="2">
    <source>
        <dbReference type="EMBL" id="MPC09816.1"/>
    </source>
</evidence>
<evidence type="ECO:0000256" key="1">
    <source>
        <dbReference type="SAM" id="MobiDB-lite"/>
    </source>
</evidence>
<organism evidence="2 3">
    <name type="scientific">Portunus trituberculatus</name>
    <name type="common">Swimming crab</name>
    <name type="synonym">Neptunus trituberculatus</name>
    <dbReference type="NCBI Taxonomy" id="210409"/>
    <lineage>
        <taxon>Eukaryota</taxon>
        <taxon>Metazoa</taxon>
        <taxon>Ecdysozoa</taxon>
        <taxon>Arthropoda</taxon>
        <taxon>Crustacea</taxon>
        <taxon>Multicrustacea</taxon>
        <taxon>Malacostraca</taxon>
        <taxon>Eumalacostraca</taxon>
        <taxon>Eucarida</taxon>
        <taxon>Decapoda</taxon>
        <taxon>Pleocyemata</taxon>
        <taxon>Brachyura</taxon>
        <taxon>Eubrachyura</taxon>
        <taxon>Portunoidea</taxon>
        <taxon>Portunidae</taxon>
        <taxon>Portuninae</taxon>
        <taxon>Portunus</taxon>
    </lineage>
</organism>
<keyword evidence="3" id="KW-1185">Reference proteome</keyword>
<feature type="compositionally biased region" description="Low complexity" evidence="1">
    <location>
        <begin position="89"/>
        <end position="104"/>
    </location>
</feature>
<feature type="compositionally biased region" description="Basic and acidic residues" evidence="1">
    <location>
        <begin position="1"/>
        <end position="13"/>
    </location>
</feature>
<reference evidence="2 3" key="1">
    <citation type="submission" date="2019-05" db="EMBL/GenBank/DDBJ databases">
        <title>Another draft genome of Portunus trituberculatus and its Hox gene families provides insights of decapod evolution.</title>
        <authorList>
            <person name="Jeong J.-H."/>
            <person name="Song I."/>
            <person name="Kim S."/>
            <person name="Choi T."/>
            <person name="Kim D."/>
            <person name="Ryu S."/>
            <person name="Kim W."/>
        </authorList>
    </citation>
    <scope>NUCLEOTIDE SEQUENCE [LARGE SCALE GENOMIC DNA]</scope>
    <source>
        <tissue evidence="2">Muscle</tissue>
    </source>
</reference>
<dbReference type="AlphaFoldDB" id="A0A5B7CN84"/>
<name>A0A5B7CN84_PORTR</name>
<comment type="caution">
    <text evidence="2">The sequence shown here is derived from an EMBL/GenBank/DDBJ whole genome shotgun (WGS) entry which is preliminary data.</text>
</comment>
<protein>
    <submittedName>
        <fullName evidence="2">Uncharacterized protein</fullName>
    </submittedName>
</protein>